<reference evidence="1" key="1">
    <citation type="submission" date="2020-08" db="EMBL/GenBank/DDBJ databases">
        <title>Multicomponent nature underlies the extraordinary mechanical properties of spider dragline silk.</title>
        <authorList>
            <person name="Kono N."/>
            <person name="Nakamura H."/>
            <person name="Mori M."/>
            <person name="Yoshida Y."/>
            <person name="Ohtoshi R."/>
            <person name="Malay A.D."/>
            <person name="Moran D.A.P."/>
            <person name="Tomita M."/>
            <person name="Numata K."/>
            <person name="Arakawa K."/>
        </authorList>
    </citation>
    <scope>NUCLEOTIDE SEQUENCE</scope>
</reference>
<dbReference type="EMBL" id="BMAW01129301">
    <property type="protein sequence ID" value="GFU29834.1"/>
    <property type="molecule type" value="Genomic_DNA"/>
</dbReference>
<sequence>MAYGTGPQRTSHPFRHGISNFLCFRIGRTNLTSQTLSCPGVVDGRKWRIKRTSWKKRSRGAKGVFRFLVYLGIQKKGQDYFHTKLDPSG</sequence>
<comment type="caution">
    <text evidence="1">The sequence shown here is derived from an EMBL/GenBank/DDBJ whole genome shotgun (WGS) entry which is preliminary data.</text>
</comment>
<organism evidence="1 2">
    <name type="scientific">Nephila pilipes</name>
    <name type="common">Giant wood spider</name>
    <name type="synonym">Nephila maculata</name>
    <dbReference type="NCBI Taxonomy" id="299642"/>
    <lineage>
        <taxon>Eukaryota</taxon>
        <taxon>Metazoa</taxon>
        <taxon>Ecdysozoa</taxon>
        <taxon>Arthropoda</taxon>
        <taxon>Chelicerata</taxon>
        <taxon>Arachnida</taxon>
        <taxon>Araneae</taxon>
        <taxon>Araneomorphae</taxon>
        <taxon>Entelegynae</taxon>
        <taxon>Araneoidea</taxon>
        <taxon>Nephilidae</taxon>
        <taxon>Nephila</taxon>
    </lineage>
</organism>
<keyword evidence="2" id="KW-1185">Reference proteome</keyword>
<proteinExistence type="predicted"/>
<evidence type="ECO:0000313" key="1">
    <source>
        <dbReference type="EMBL" id="GFU29834.1"/>
    </source>
</evidence>
<protein>
    <submittedName>
        <fullName evidence="1">Uncharacterized protein</fullName>
    </submittedName>
</protein>
<dbReference type="AlphaFoldDB" id="A0A8X6UMM1"/>
<dbReference type="Proteomes" id="UP000887013">
    <property type="component" value="Unassembled WGS sequence"/>
</dbReference>
<accession>A0A8X6UMM1</accession>
<gene>
    <name evidence="1" type="ORF">NPIL_395271</name>
</gene>
<name>A0A8X6UMM1_NEPPI</name>
<evidence type="ECO:0000313" key="2">
    <source>
        <dbReference type="Proteomes" id="UP000887013"/>
    </source>
</evidence>